<dbReference type="PRINTS" id="PR00352">
    <property type="entry name" value="3FE4SFRDOXIN"/>
</dbReference>
<dbReference type="InterPro" id="IPR001080">
    <property type="entry name" value="3Fe4S_ferredoxin"/>
</dbReference>
<proteinExistence type="predicted"/>
<dbReference type="Pfam" id="PF13370">
    <property type="entry name" value="Fer4_13"/>
    <property type="match status" value="1"/>
</dbReference>
<dbReference type="STRING" id="2017.SAMN05444320_11434"/>
<dbReference type="PANTHER" id="PTHR36923">
    <property type="entry name" value="FERREDOXIN"/>
    <property type="match status" value="1"/>
</dbReference>
<organism evidence="9 10">
    <name type="scientific">Streptoalloteichus hindustanus</name>
    <dbReference type="NCBI Taxonomy" id="2017"/>
    <lineage>
        <taxon>Bacteria</taxon>
        <taxon>Bacillati</taxon>
        <taxon>Actinomycetota</taxon>
        <taxon>Actinomycetes</taxon>
        <taxon>Pseudonocardiales</taxon>
        <taxon>Pseudonocardiaceae</taxon>
        <taxon>Streptoalloteichus</taxon>
    </lineage>
</organism>
<reference evidence="9 10" key="1">
    <citation type="submission" date="2016-11" db="EMBL/GenBank/DDBJ databases">
        <authorList>
            <person name="Jaros S."/>
            <person name="Januszkiewicz K."/>
            <person name="Wedrychowicz H."/>
        </authorList>
    </citation>
    <scope>NUCLEOTIDE SEQUENCE [LARGE SCALE GENOMIC DNA]</scope>
    <source>
        <strain evidence="9 10">DSM 44523</strain>
    </source>
</reference>
<dbReference type="SUPFAM" id="SSF54862">
    <property type="entry name" value="4Fe-4S ferredoxins"/>
    <property type="match status" value="1"/>
</dbReference>
<comment type="cofactor">
    <cofactor evidence="1">
        <name>[3Fe-4S] cluster</name>
        <dbReference type="ChEBI" id="CHEBI:21137"/>
    </cofactor>
</comment>
<dbReference type="InterPro" id="IPR051269">
    <property type="entry name" value="Fe-S_cluster_ET"/>
</dbReference>
<comment type="function">
    <text evidence="8">Ferredoxins are iron-sulfur proteins that transfer electrons in a wide variety of metabolic reactions.</text>
</comment>
<keyword evidence="6 8" id="KW-0411">Iron-sulfur</keyword>
<evidence type="ECO:0000256" key="4">
    <source>
        <dbReference type="ARBA" id="ARBA00022982"/>
    </source>
</evidence>
<evidence type="ECO:0000313" key="10">
    <source>
        <dbReference type="Proteomes" id="UP000184501"/>
    </source>
</evidence>
<keyword evidence="3 8" id="KW-0479">Metal-binding</keyword>
<keyword evidence="7" id="KW-0003">3Fe-4S</keyword>
<gene>
    <name evidence="9" type="ORF">SAMN05444320_11434</name>
</gene>
<dbReference type="GO" id="GO:0005506">
    <property type="term" value="F:iron ion binding"/>
    <property type="evidence" value="ECO:0007669"/>
    <property type="project" value="UniProtKB-UniRule"/>
</dbReference>
<accession>A0A1M5MSP9</accession>
<protein>
    <recommendedName>
        <fullName evidence="8">Ferredoxin</fullName>
    </recommendedName>
</protein>
<evidence type="ECO:0000256" key="7">
    <source>
        <dbReference type="ARBA" id="ARBA00023291"/>
    </source>
</evidence>
<dbReference type="GO" id="GO:0051538">
    <property type="term" value="F:3 iron, 4 sulfur cluster binding"/>
    <property type="evidence" value="ECO:0007669"/>
    <property type="project" value="UniProtKB-KW"/>
</dbReference>
<dbReference type="OrthoDB" id="14703at2"/>
<dbReference type="AlphaFoldDB" id="A0A1M5MSP9"/>
<name>A0A1M5MSP9_STRHI</name>
<keyword evidence="5 8" id="KW-0408">Iron</keyword>
<evidence type="ECO:0000256" key="6">
    <source>
        <dbReference type="ARBA" id="ARBA00023014"/>
    </source>
</evidence>
<evidence type="ECO:0000256" key="2">
    <source>
        <dbReference type="ARBA" id="ARBA00022448"/>
    </source>
</evidence>
<evidence type="ECO:0000256" key="1">
    <source>
        <dbReference type="ARBA" id="ARBA00001927"/>
    </source>
</evidence>
<dbReference type="Gene3D" id="3.30.70.20">
    <property type="match status" value="1"/>
</dbReference>
<sequence>MTRIEADRELCVSAGMCALTAPEIFDQDDDEGRVVVLDARPSADLREGALEAARLCPAAALTVHEEP</sequence>
<dbReference type="RefSeq" id="WP_073489332.1">
    <property type="nucleotide sequence ID" value="NZ_FQVN01000014.1"/>
</dbReference>
<keyword evidence="4 8" id="KW-0249">Electron transport</keyword>
<dbReference type="Proteomes" id="UP000184501">
    <property type="component" value="Unassembled WGS sequence"/>
</dbReference>
<dbReference type="PANTHER" id="PTHR36923:SF3">
    <property type="entry name" value="FERREDOXIN"/>
    <property type="match status" value="1"/>
</dbReference>
<evidence type="ECO:0000256" key="8">
    <source>
        <dbReference type="RuleBase" id="RU368020"/>
    </source>
</evidence>
<dbReference type="GO" id="GO:0009055">
    <property type="term" value="F:electron transfer activity"/>
    <property type="evidence" value="ECO:0007669"/>
    <property type="project" value="UniProtKB-UniRule"/>
</dbReference>
<keyword evidence="10" id="KW-1185">Reference proteome</keyword>
<evidence type="ECO:0000256" key="3">
    <source>
        <dbReference type="ARBA" id="ARBA00022723"/>
    </source>
</evidence>
<evidence type="ECO:0000256" key="5">
    <source>
        <dbReference type="ARBA" id="ARBA00023004"/>
    </source>
</evidence>
<dbReference type="EMBL" id="FQVN01000014">
    <property type="protein sequence ID" value="SHG80291.1"/>
    <property type="molecule type" value="Genomic_DNA"/>
</dbReference>
<keyword evidence="2 8" id="KW-0813">Transport</keyword>
<evidence type="ECO:0000313" key="9">
    <source>
        <dbReference type="EMBL" id="SHG80291.1"/>
    </source>
</evidence>